<dbReference type="InterPro" id="IPR050251">
    <property type="entry name" value="HpcH-HpaI_aldolase"/>
</dbReference>
<dbReference type="PANTHER" id="PTHR30502:SF0">
    <property type="entry name" value="PHOSPHOENOLPYRUVATE CARBOXYLASE FAMILY PROTEIN"/>
    <property type="match status" value="1"/>
</dbReference>
<dbReference type="SUPFAM" id="SSF51621">
    <property type="entry name" value="Phosphoenolpyruvate/pyruvate domain"/>
    <property type="match status" value="1"/>
</dbReference>
<comment type="similarity">
    <text evidence="1">Belongs to the HpcH/HpaI aldolase family.</text>
</comment>
<evidence type="ECO:0000256" key="1">
    <source>
        <dbReference type="ARBA" id="ARBA00005568"/>
    </source>
</evidence>
<name>A0A972GST6_9BACL</name>
<dbReference type="GO" id="GO:0046872">
    <property type="term" value="F:metal ion binding"/>
    <property type="evidence" value="ECO:0007669"/>
    <property type="project" value="UniProtKB-KW"/>
</dbReference>
<accession>A0A972GST6</accession>
<dbReference type="InterPro" id="IPR040442">
    <property type="entry name" value="Pyrv_kinase-like_dom_sf"/>
</dbReference>
<dbReference type="EMBL" id="WHOD01000095">
    <property type="protein sequence ID" value="NOU96229.1"/>
    <property type="molecule type" value="Genomic_DNA"/>
</dbReference>
<dbReference type="PANTHER" id="PTHR30502">
    <property type="entry name" value="2-KETO-3-DEOXY-L-RHAMNONATE ALDOLASE"/>
    <property type="match status" value="1"/>
</dbReference>
<dbReference type="Gene3D" id="3.20.20.60">
    <property type="entry name" value="Phosphoenolpyruvate-binding domains"/>
    <property type="match status" value="1"/>
</dbReference>
<dbReference type="InterPro" id="IPR015813">
    <property type="entry name" value="Pyrv/PenolPyrv_kinase-like_dom"/>
</dbReference>
<keyword evidence="2" id="KW-0479">Metal-binding</keyword>
<dbReference type="RefSeq" id="WP_171654464.1">
    <property type="nucleotide sequence ID" value="NZ_WHOD01000095.1"/>
</dbReference>
<evidence type="ECO:0000313" key="5">
    <source>
        <dbReference type="EMBL" id="NOU96229.1"/>
    </source>
</evidence>
<protein>
    <submittedName>
        <fullName evidence="5">Aldolase</fullName>
    </submittedName>
</protein>
<evidence type="ECO:0000256" key="3">
    <source>
        <dbReference type="ARBA" id="ARBA00023239"/>
    </source>
</evidence>
<evidence type="ECO:0000256" key="2">
    <source>
        <dbReference type="ARBA" id="ARBA00022723"/>
    </source>
</evidence>
<dbReference type="GO" id="GO:0016832">
    <property type="term" value="F:aldehyde-lyase activity"/>
    <property type="evidence" value="ECO:0007669"/>
    <property type="project" value="TreeGrafter"/>
</dbReference>
<evidence type="ECO:0000313" key="6">
    <source>
        <dbReference type="Proteomes" id="UP000641588"/>
    </source>
</evidence>
<dbReference type="AlphaFoldDB" id="A0A972GST6"/>
<sequence length="248" mass="26740">MSNPIKQMMKEGKSALGCFVGIYSPALAEILGHSGFDFVLIDNEHGSFSWSQVEEMIRACEVSGVTPIVRVVSSAPSEILKALDRGAKGVHVPQINTGEEARAVVAAAKFPPLGNRGVAYSVRAAQYGRNKGSSYLQQSNDDVLVCVHIETPQAVEQVDSIMQSGIDLAFVGPTDLSVSAGYPDQPDHPELKAMRDKVLASGRKYGVPVGILAPDRATLEQHRAWGADYIGLNLTSMLYNTFTSYTNR</sequence>
<keyword evidence="3" id="KW-0456">Lyase</keyword>
<dbReference type="Pfam" id="PF03328">
    <property type="entry name" value="HpcH_HpaI"/>
    <property type="match status" value="1"/>
</dbReference>
<proteinExistence type="inferred from homology"/>
<dbReference type="Proteomes" id="UP000641588">
    <property type="component" value="Unassembled WGS sequence"/>
</dbReference>
<gene>
    <name evidence="5" type="ORF">GC093_23845</name>
</gene>
<feature type="domain" description="HpcH/HpaI aldolase/citrate lyase" evidence="4">
    <location>
        <begin position="17"/>
        <end position="236"/>
    </location>
</feature>
<reference evidence="5" key="1">
    <citation type="submission" date="2019-10" db="EMBL/GenBank/DDBJ databases">
        <title>Description of Paenibacillus glebae sp. nov.</title>
        <authorList>
            <person name="Carlier A."/>
            <person name="Qi S."/>
        </authorList>
    </citation>
    <scope>NUCLEOTIDE SEQUENCE</scope>
    <source>
        <strain evidence="5">LMG 31456</strain>
    </source>
</reference>
<organism evidence="5 6">
    <name type="scientific">Paenibacillus foliorum</name>
    <dbReference type="NCBI Taxonomy" id="2654974"/>
    <lineage>
        <taxon>Bacteria</taxon>
        <taxon>Bacillati</taxon>
        <taxon>Bacillota</taxon>
        <taxon>Bacilli</taxon>
        <taxon>Bacillales</taxon>
        <taxon>Paenibacillaceae</taxon>
        <taxon>Paenibacillus</taxon>
    </lineage>
</organism>
<comment type="caution">
    <text evidence="5">The sequence shown here is derived from an EMBL/GenBank/DDBJ whole genome shotgun (WGS) entry which is preliminary data.</text>
</comment>
<evidence type="ECO:0000259" key="4">
    <source>
        <dbReference type="Pfam" id="PF03328"/>
    </source>
</evidence>
<dbReference type="InterPro" id="IPR005000">
    <property type="entry name" value="Aldolase/citrate-lyase_domain"/>
</dbReference>
<dbReference type="GO" id="GO:0005737">
    <property type="term" value="C:cytoplasm"/>
    <property type="evidence" value="ECO:0007669"/>
    <property type="project" value="TreeGrafter"/>
</dbReference>
<keyword evidence="6" id="KW-1185">Reference proteome</keyword>